<dbReference type="Gene3D" id="1.10.489.10">
    <property type="entry name" value="Chloroperoxidase-like"/>
    <property type="match status" value="1"/>
</dbReference>
<dbReference type="AlphaFoldDB" id="A0A6A4HMR7"/>
<keyword evidence="4" id="KW-0479">Metal-binding</keyword>
<gene>
    <name evidence="9" type="ORF">BT96DRAFT_681403</name>
</gene>
<evidence type="ECO:0000256" key="6">
    <source>
        <dbReference type="ARBA" id="ARBA00023004"/>
    </source>
</evidence>
<feature type="domain" description="Heme haloperoxidase family profile" evidence="8">
    <location>
        <begin position="1"/>
        <end position="194"/>
    </location>
</feature>
<dbReference type="PANTHER" id="PTHR33577:SF9">
    <property type="entry name" value="PEROXIDASE STCC"/>
    <property type="match status" value="1"/>
</dbReference>
<evidence type="ECO:0000256" key="5">
    <source>
        <dbReference type="ARBA" id="ARBA00023002"/>
    </source>
</evidence>
<evidence type="ECO:0000256" key="2">
    <source>
        <dbReference type="ARBA" id="ARBA00022559"/>
    </source>
</evidence>
<dbReference type="PROSITE" id="PS51405">
    <property type="entry name" value="HEME_HALOPEROXIDASE"/>
    <property type="match status" value="1"/>
</dbReference>
<comment type="similarity">
    <text evidence="7">Belongs to the chloroperoxidase family.</text>
</comment>
<dbReference type="Pfam" id="PF01328">
    <property type="entry name" value="Peroxidase_2"/>
    <property type="match status" value="1"/>
</dbReference>
<proteinExistence type="inferred from homology"/>
<keyword evidence="5" id="KW-0560">Oxidoreductase</keyword>
<evidence type="ECO:0000256" key="1">
    <source>
        <dbReference type="ARBA" id="ARBA00001970"/>
    </source>
</evidence>
<evidence type="ECO:0000313" key="10">
    <source>
        <dbReference type="Proteomes" id="UP000799118"/>
    </source>
</evidence>
<evidence type="ECO:0000256" key="4">
    <source>
        <dbReference type="ARBA" id="ARBA00022723"/>
    </source>
</evidence>
<accession>A0A6A4HMR7</accession>
<evidence type="ECO:0000259" key="8">
    <source>
        <dbReference type="PROSITE" id="PS51405"/>
    </source>
</evidence>
<dbReference type="OrthoDB" id="407298at2759"/>
<name>A0A6A4HMR7_9AGAR</name>
<dbReference type="PANTHER" id="PTHR33577">
    <property type="entry name" value="STERIGMATOCYSTIN BIOSYNTHESIS PEROXIDASE STCC-RELATED"/>
    <property type="match status" value="1"/>
</dbReference>
<organism evidence="9 10">
    <name type="scientific">Gymnopus androsaceus JB14</name>
    <dbReference type="NCBI Taxonomy" id="1447944"/>
    <lineage>
        <taxon>Eukaryota</taxon>
        <taxon>Fungi</taxon>
        <taxon>Dikarya</taxon>
        <taxon>Basidiomycota</taxon>
        <taxon>Agaricomycotina</taxon>
        <taxon>Agaricomycetes</taxon>
        <taxon>Agaricomycetidae</taxon>
        <taxon>Agaricales</taxon>
        <taxon>Marasmiineae</taxon>
        <taxon>Omphalotaceae</taxon>
        <taxon>Gymnopus</taxon>
    </lineage>
</organism>
<dbReference type="GO" id="GO:0046872">
    <property type="term" value="F:metal ion binding"/>
    <property type="evidence" value="ECO:0007669"/>
    <property type="project" value="UniProtKB-KW"/>
</dbReference>
<keyword evidence="10" id="KW-1185">Reference proteome</keyword>
<sequence>MIPKKTNCISQKSHRKKNIPVIVNIRPHIHLPPIHAPCYYPRNWGRILLWDLFAGISLDILAAHNKIEHDASLVHDNAPLGAKYAPTEVNYTLLEELIERYPRGMGLNDLADARFHREMMLRKEGRHKLDDFHEEVGHGEAALTWLLMKETTDVVSIEAIRQWFGEETFPESYVIPKEEISLEKVMDVSAEIGRDMKRIEGK</sequence>
<dbReference type="GO" id="GO:0004601">
    <property type="term" value="F:peroxidase activity"/>
    <property type="evidence" value="ECO:0007669"/>
    <property type="project" value="UniProtKB-KW"/>
</dbReference>
<dbReference type="InterPro" id="IPR036851">
    <property type="entry name" value="Chloroperoxidase-like_sf"/>
</dbReference>
<keyword evidence="2" id="KW-0575">Peroxidase</keyword>
<comment type="cofactor">
    <cofactor evidence="1">
        <name>heme b</name>
        <dbReference type="ChEBI" id="CHEBI:60344"/>
    </cofactor>
</comment>
<dbReference type="EMBL" id="ML769465">
    <property type="protein sequence ID" value="KAE9399759.1"/>
    <property type="molecule type" value="Genomic_DNA"/>
</dbReference>
<dbReference type="Proteomes" id="UP000799118">
    <property type="component" value="Unassembled WGS sequence"/>
</dbReference>
<reference evidence="9" key="1">
    <citation type="journal article" date="2019" name="Environ. Microbiol.">
        <title>Fungal ecological strategies reflected in gene transcription - a case study of two litter decomposers.</title>
        <authorList>
            <person name="Barbi F."/>
            <person name="Kohler A."/>
            <person name="Barry K."/>
            <person name="Baskaran P."/>
            <person name="Daum C."/>
            <person name="Fauchery L."/>
            <person name="Ihrmark K."/>
            <person name="Kuo A."/>
            <person name="LaButti K."/>
            <person name="Lipzen A."/>
            <person name="Morin E."/>
            <person name="Grigoriev I.V."/>
            <person name="Henrissat B."/>
            <person name="Lindahl B."/>
            <person name="Martin F."/>
        </authorList>
    </citation>
    <scope>NUCLEOTIDE SEQUENCE</scope>
    <source>
        <strain evidence="9">JB14</strain>
    </source>
</reference>
<protein>
    <recommendedName>
        <fullName evidence="8">Heme haloperoxidase family profile domain-containing protein</fullName>
    </recommendedName>
</protein>
<keyword evidence="6" id="KW-0408">Iron</keyword>
<evidence type="ECO:0000256" key="7">
    <source>
        <dbReference type="ARBA" id="ARBA00025795"/>
    </source>
</evidence>
<evidence type="ECO:0000256" key="3">
    <source>
        <dbReference type="ARBA" id="ARBA00022617"/>
    </source>
</evidence>
<evidence type="ECO:0000313" key="9">
    <source>
        <dbReference type="EMBL" id="KAE9399759.1"/>
    </source>
</evidence>
<dbReference type="InterPro" id="IPR000028">
    <property type="entry name" value="Chloroperoxidase"/>
</dbReference>
<keyword evidence="3" id="KW-0349">Heme</keyword>